<dbReference type="AlphaFoldDB" id="A0A0L6UMU9"/>
<name>A0A0L6UMU9_9BASI</name>
<sequence>MSRIGEVCQFCSKNTPGVYLPPHPIPHGTPLDTQFPVVAQEHLPLKTLLQLLAISDVGINHLHLIFLPGTTRVHIARVWDTGGPTALFSGGMLFFPHRTHQVSLLLVTSAGADGAVFDSGATSNMSRSLLSFSSLDPIISPIRVNLASDQSCMMGTHRGPLTISSGTGIWEVLEVLYSPQMTSTILSVGLFCKNSFTPSVDPSGNLV</sequence>
<dbReference type="Pfam" id="PF22936">
    <property type="entry name" value="Pol_BBD"/>
    <property type="match status" value="1"/>
</dbReference>
<gene>
    <name evidence="2" type="ORF">VP01_4907g1</name>
</gene>
<evidence type="ECO:0000313" key="2">
    <source>
        <dbReference type="EMBL" id="KNZ49607.1"/>
    </source>
</evidence>
<evidence type="ECO:0000259" key="1">
    <source>
        <dbReference type="Pfam" id="PF22936"/>
    </source>
</evidence>
<organism evidence="2 3">
    <name type="scientific">Puccinia sorghi</name>
    <dbReference type="NCBI Taxonomy" id="27349"/>
    <lineage>
        <taxon>Eukaryota</taxon>
        <taxon>Fungi</taxon>
        <taxon>Dikarya</taxon>
        <taxon>Basidiomycota</taxon>
        <taxon>Pucciniomycotina</taxon>
        <taxon>Pucciniomycetes</taxon>
        <taxon>Pucciniales</taxon>
        <taxon>Pucciniaceae</taxon>
        <taxon>Puccinia</taxon>
    </lineage>
</organism>
<comment type="caution">
    <text evidence="2">The sequence shown here is derived from an EMBL/GenBank/DDBJ whole genome shotgun (WGS) entry which is preliminary data.</text>
</comment>
<protein>
    <recommendedName>
        <fullName evidence="1">Retrovirus-related Pol polyprotein from transposon TNT 1-94-like beta-barrel domain-containing protein</fullName>
    </recommendedName>
</protein>
<feature type="domain" description="Retrovirus-related Pol polyprotein from transposon TNT 1-94-like beta-barrel" evidence="1">
    <location>
        <begin position="116"/>
        <end position="194"/>
    </location>
</feature>
<dbReference type="VEuPathDB" id="FungiDB:VP01_4907g1"/>
<dbReference type="Proteomes" id="UP000037035">
    <property type="component" value="Unassembled WGS sequence"/>
</dbReference>
<accession>A0A0L6UMU9</accession>
<evidence type="ECO:0000313" key="3">
    <source>
        <dbReference type="Proteomes" id="UP000037035"/>
    </source>
</evidence>
<dbReference type="InterPro" id="IPR054722">
    <property type="entry name" value="PolX-like_BBD"/>
</dbReference>
<dbReference type="EMBL" id="LAVV01010062">
    <property type="protein sequence ID" value="KNZ49607.1"/>
    <property type="molecule type" value="Genomic_DNA"/>
</dbReference>
<proteinExistence type="predicted"/>
<reference evidence="2 3" key="1">
    <citation type="submission" date="2015-08" db="EMBL/GenBank/DDBJ databases">
        <title>Next Generation Sequencing and Analysis of the Genome of Puccinia sorghi L Schw, the Causal Agent of Maize Common Rust.</title>
        <authorList>
            <person name="Rochi L."/>
            <person name="Burguener G."/>
            <person name="Darino M."/>
            <person name="Turjanski A."/>
            <person name="Kreff E."/>
            <person name="Dieguez M.J."/>
            <person name="Sacco F."/>
        </authorList>
    </citation>
    <scope>NUCLEOTIDE SEQUENCE [LARGE SCALE GENOMIC DNA]</scope>
    <source>
        <strain evidence="2 3">RO10H11247</strain>
    </source>
</reference>
<keyword evidence="3" id="KW-1185">Reference proteome</keyword>